<evidence type="ECO:0000256" key="2">
    <source>
        <dbReference type="ARBA" id="ARBA00022448"/>
    </source>
</evidence>
<comment type="similarity">
    <text evidence="1">Belongs to the bacterial solute-binding protein 1 family.</text>
</comment>
<dbReference type="EMBL" id="JAAGNA010000481">
    <property type="protein sequence ID" value="NEC49649.1"/>
    <property type="molecule type" value="Genomic_DNA"/>
</dbReference>
<dbReference type="SUPFAM" id="SSF53850">
    <property type="entry name" value="Periplasmic binding protein-like II"/>
    <property type="match status" value="1"/>
</dbReference>
<dbReference type="InterPro" id="IPR006059">
    <property type="entry name" value="SBP"/>
</dbReference>
<protein>
    <submittedName>
        <fullName evidence="5">Extracellular solute-binding protein</fullName>
    </submittedName>
</protein>
<evidence type="ECO:0000313" key="6">
    <source>
        <dbReference type="Proteomes" id="UP000471745"/>
    </source>
</evidence>
<evidence type="ECO:0000313" key="5">
    <source>
        <dbReference type="EMBL" id="NEC49649.1"/>
    </source>
</evidence>
<feature type="region of interest" description="Disordered" evidence="3">
    <location>
        <begin position="1"/>
        <end position="20"/>
    </location>
</feature>
<dbReference type="Gene3D" id="3.40.190.10">
    <property type="entry name" value="Periplasmic binding protein-like II"/>
    <property type="match status" value="2"/>
</dbReference>
<dbReference type="RefSeq" id="WP_163088907.1">
    <property type="nucleotide sequence ID" value="NZ_JAAGNA010000481.1"/>
</dbReference>
<comment type="caution">
    <text evidence="5">The sequence shown here is derived from an EMBL/GenBank/DDBJ whole genome shotgun (WGS) entry which is preliminary data.</text>
</comment>
<dbReference type="Pfam" id="PF01547">
    <property type="entry name" value="SBP_bac_1"/>
    <property type="match status" value="1"/>
</dbReference>
<dbReference type="PANTHER" id="PTHR43649">
    <property type="entry name" value="ARABINOSE-BINDING PROTEIN-RELATED"/>
    <property type="match status" value="1"/>
</dbReference>
<reference evidence="5 6" key="1">
    <citation type="submission" date="2020-01" db="EMBL/GenBank/DDBJ databases">
        <title>Insect and environment-associated Actinomycetes.</title>
        <authorList>
            <person name="Currrie C."/>
            <person name="Chevrette M."/>
            <person name="Carlson C."/>
            <person name="Stubbendieck R."/>
            <person name="Wendt-Pienkowski E."/>
        </authorList>
    </citation>
    <scope>NUCLEOTIDE SEQUENCE [LARGE SCALE GENOMIC DNA]</scope>
    <source>
        <strain evidence="5 6">SID8189</strain>
    </source>
</reference>
<dbReference type="PANTHER" id="PTHR43649:SF29">
    <property type="entry name" value="OSMOPROTECTIVE COMPOUNDS-BINDING PROTEIN GGTB"/>
    <property type="match status" value="1"/>
</dbReference>
<keyword evidence="6" id="KW-1185">Reference proteome</keyword>
<proteinExistence type="inferred from homology"/>
<feature type="chain" id="PRO_5040934642" evidence="4">
    <location>
        <begin position="47"/>
        <end position="475"/>
    </location>
</feature>
<evidence type="ECO:0000256" key="3">
    <source>
        <dbReference type="SAM" id="MobiDB-lite"/>
    </source>
</evidence>
<dbReference type="Proteomes" id="UP000471745">
    <property type="component" value="Unassembled WGS sequence"/>
</dbReference>
<dbReference type="InterPro" id="IPR050490">
    <property type="entry name" value="Bact_solute-bd_prot1"/>
</dbReference>
<evidence type="ECO:0000256" key="1">
    <source>
        <dbReference type="ARBA" id="ARBA00008520"/>
    </source>
</evidence>
<keyword evidence="2" id="KW-0813">Transport</keyword>
<organism evidence="5 6">
    <name type="scientific">Actinospica acidiphila</name>
    <dbReference type="NCBI Taxonomy" id="304899"/>
    <lineage>
        <taxon>Bacteria</taxon>
        <taxon>Bacillati</taxon>
        <taxon>Actinomycetota</taxon>
        <taxon>Actinomycetes</taxon>
        <taxon>Catenulisporales</taxon>
        <taxon>Actinospicaceae</taxon>
        <taxon>Actinospica</taxon>
    </lineage>
</organism>
<feature type="signal peptide" evidence="4">
    <location>
        <begin position="1"/>
        <end position="46"/>
    </location>
</feature>
<keyword evidence="4" id="KW-0732">Signal</keyword>
<evidence type="ECO:0000256" key="4">
    <source>
        <dbReference type="SAM" id="SignalP"/>
    </source>
</evidence>
<sequence>MRRTSRNFRIRGAAGRHGPALPSRRAVRAAAALAAGVLAVSLTACGGDDDGGDGGGDDKGKATGDTGTTLTLPKLDGQTLEVAAVWTGAEQKNFKQVLAEFEKRTGAKVTFVPAQDPIINFLGSKIAGGAPPDVAMLPQPGAIKQAVEKNWAKPLGPEATKELAKNYSQGWQDIGKVDGKQYGVYYKAANKSLIWYNAQVFENAGASEPKTWDELLNTAQMVYDSGVTPFSVGGADGWTLTDWFENIYLSQAGPEKYDQLAKHEIKWTDPSVKEALTTLAEVWGKKDYLAGGPDGALQTEFPASVTQTFTGGDQPKAGMVYEGDFVQVNIGETKAKVGTDAKVFPFPSVGDTPPVVSGGDAAVILEDSEAAQALVTFLASPDAAGIQAKLGGYLSPNKNVPESAYPNEVQQKMAKALIDAGDDFRFDMSDQAPQAFGGTPGKGEWKALQDFLKNPSDVAGTQAKLEADAAAAYGN</sequence>
<dbReference type="AlphaFoldDB" id="A0A9X5CJK1"/>
<accession>A0A9X5CJK1</accession>
<name>A0A9X5CJK1_9ACTN</name>
<gene>
    <name evidence="5" type="ORF">G3I18_13830</name>
</gene>